<sequence length="99" mass="11001">MNPWSSSSTTSSNNRQDSSTERSQRTGQLVQASEVKEKRSCQLETLVLACPLGGDEYLSGEPFLFHSSRHLASLPSPHPYIHADVLRWPGAFTRSNVQN</sequence>
<feature type="compositionally biased region" description="Low complexity" evidence="1">
    <location>
        <begin position="1"/>
        <end position="17"/>
    </location>
</feature>
<dbReference type="VEuPathDB" id="VectorBase:AALB014608"/>
<organism evidence="2 3">
    <name type="scientific">Anopheles albimanus</name>
    <name type="common">New world malaria mosquito</name>
    <dbReference type="NCBI Taxonomy" id="7167"/>
    <lineage>
        <taxon>Eukaryota</taxon>
        <taxon>Metazoa</taxon>
        <taxon>Ecdysozoa</taxon>
        <taxon>Arthropoda</taxon>
        <taxon>Hexapoda</taxon>
        <taxon>Insecta</taxon>
        <taxon>Pterygota</taxon>
        <taxon>Neoptera</taxon>
        <taxon>Endopterygota</taxon>
        <taxon>Diptera</taxon>
        <taxon>Nematocera</taxon>
        <taxon>Culicoidea</taxon>
        <taxon>Culicidae</taxon>
        <taxon>Anophelinae</taxon>
        <taxon>Anopheles</taxon>
    </lineage>
</organism>
<keyword evidence="3" id="KW-1185">Reference proteome</keyword>
<evidence type="ECO:0000256" key="1">
    <source>
        <dbReference type="SAM" id="MobiDB-lite"/>
    </source>
</evidence>
<reference evidence="2" key="2">
    <citation type="submission" date="2022-08" db="UniProtKB">
        <authorList>
            <consortium name="EnsemblMetazoa"/>
        </authorList>
    </citation>
    <scope>IDENTIFICATION</scope>
    <source>
        <strain evidence="2">STECLA/ALBI9_A</strain>
    </source>
</reference>
<evidence type="ECO:0000313" key="2">
    <source>
        <dbReference type="EnsemblMetazoa" id="AALB014608-PA"/>
    </source>
</evidence>
<evidence type="ECO:0000313" key="3">
    <source>
        <dbReference type="Proteomes" id="UP000069272"/>
    </source>
</evidence>
<reference evidence="2 3" key="1">
    <citation type="journal article" date="2017" name="G3 (Bethesda)">
        <title>The Physical Genome Mapping of Anopheles albimanus Corrected Scaffold Misassemblies and Identified Interarm Rearrangements in Genus Anopheles.</title>
        <authorList>
            <person name="Artemov G.N."/>
            <person name="Peery A.N."/>
            <person name="Jiang X."/>
            <person name="Tu Z."/>
            <person name="Stegniy V.N."/>
            <person name="Sharakhova M.V."/>
            <person name="Sharakhov I.V."/>
        </authorList>
    </citation>
    <scope>NUCLEOTIDE SEQUENCE [LARGE SCALE GENOMIC DNA]</scope>
    <source>
        <strain evidence="2 3">ALBI9_A</strain>
    </source>
</reference>
<feature type="region of interest" description="Disordered" evidence="1">
    <location>
        <begin position="1"/>
        <end position="35"/>
    </location>
</feature>
<dbReference type="AlphaFoldDB" id="A0A182FYB2"/>
<dbReference type="Proteomes" id="UP000069272">
    <property type="component" value="Chromosome X"/>
</dbReference>
<accession>A0A182FYB2</accession>
<proteinExistence type="predicted"/>
<dbReference type="EnsemblMetazoa" id="AALB014608-RA">
    <property type="protein sequence ID" value="AALB014608-PA"/>
    <property type="gene ID" value="AALB014608"/>
</dbReference>
<protein>
    <submittedName>
        <fullName evidence="2">Uncharacterized protein</fullName>
    </submittedName>
</protein>
<name>A0A182FYB2_ANOAL</name>